<evidence type="ECO:0000256" key="1">
    <source>
        <dbReference type="ARBA" id="ARBA00004196"/>
    </source>
</evidence>
<dbReference type="GO" id="GO:0030313">
    <property type="term" value="C:cell envelope"/>
    <property type="evidence" value="ECO:0007669"/>
    <property type="project" value="UniProtKB-SubCell"/>
</dbReference>
<evidence type="ECO:0000313" key="6">
    <source>
        <dbReference type="EMBL" id="MBC8579553.1"/>
    </source>
</evidence>
<evidence type="ECO:0000256" key="2">
    <source>
        <dbReference type="ARBA" id="ARBA00007639"/>
    </source>
</evidence>
<evidence type="ECO:0000256" key="4">
    <source>
        <dbReference type="SAM" id="MobiDB-lite"/>
    </source>
</evidence>
<comment type="subcellular location">
    <subcellularLocation>
        <location evidence="1">Cell envelope</location>
    </subcellularLocation>
</comment>
<evidence type="ECO:0000313" key="7">
    <source>
        <dbReference type="Proteomes" id="UP000655830"/>
    </source>
</evidence>
<dbReference type="EMBL" id="JACRSY010000011">
    <property type="protein sequence ID" value="MBC8579553.1"/>
    <property type="molecule type" value="Genomic_DNA"/>
</dbReference>
<feature type="region of interest" description="Disordered" evidence="4">
    <location>
        <begin position="1"/>
        <end position="40"/>
    </location>
</feature>
<proteinExistence type="inferred from homology"/>
<dbReference type="Gene3D" id="3.40.50.2300">
    <property type="match status" value="2"/>
</dbReference>
<feature type="compositionally biased region" description="Basic and acidic residues" evidence="4">
    <location>
        <begin position="9"/>
        <end position="40"/>
    </location>
</feature>
<dbReference type="Proteomes" id="UP000655830">
    <property type="component" value="Unassembled WGS sequence"/>
</dbReference>
<sequence length="331" mass="35240">MTGCSTDKPAPKDEQKTETSKQEEKTEEKVEEKNEEKTEGEAEIVIPVVSKGFQHQFWQAVKMGAEQAAEELGVSITFEGPETEDQIDKQLEMLQAALAKNPQAICLAALDSKAATPYLEQADAAGIPVIGFDSGVDSPIVKTTCATDNYAAAAAAAHKMAELIGGEGKVGLVVHGQTSQSAKDRRDGFMDTMKNEYPNITVLEPQYGDGDHAKSTEAAKAIITANPDVKGIYGANEGSAAGVINAVKELNQVGKITIVGFDSGKIMIDAINSGVAAGSITQDPVGIGYKAVEAAYKAYKGEENPEFIDTGFKWFDKTNIDTPEIQAVIYE</sequence>
<protein>
    <submittedName>
        <fullName evidence="6">ABC transporter substrate-binding protein</fullName>
    </submittedName>
</protein>
<comment type="caution">
    <text evidence="6">The sequence shown here is derived from an EMBL/GenBank/DDBJ whole genome shotgun (WGS) entry which is preliminary data.</text>
</comment>
<dbReference type="InterPro" id="IPR028082">
    <property type="entry name" value="Peripla_BP_I"/>
</dbReference>
<comment type="similarity">
    <text evidence="2">Belongs to the bacterial solute-binding protein 2 family.</text>
</comment>
<dbReference type="PANTHER" id="PTHR46847:SF1">
    <property type="entry name" value="D-ALLOSE-BINDING PERIPLASMIC PROTEIN-RELATED"/>
    <property type="match status" value="1"/>
</dbReference>
<dbReference type="CDD" id="cd20005">
    <property type="entry name" value="PBP1_ABC_sugar_binding-like"/>
    <property type="match status" value="1"/>
</dbReference>
<dbReference type="SUPFAM" id="SSF53822">
    <property type="entry name" value="Periplasmic binding protein-like I"/>
    <property type="match status" value="1"/>
</dbReference>
<gene>
    <name evidence="6" type="ORF">H8718_08420</name>
</gene>
<evidence type="ECO:0000256" key="3">
    <source>
        <dbReference type="ARBA" id="ARBA00022729"/>
    </source>
</evidence>
<feature type="domain" description="Periplasmic binding protein" evidence="5">
    <location>
        <begin position="47"/>
        <end position="303"/>
    </location>
</feature>
<reference evidence="6" key="1">
    <citation type="submission" date="2020-08" db="EMBL/GenBank/DDBJ databases">
        <title>Genome public.</title>
        <authorList>
            <person name="Liu C."/>
            <person name="Sun Q."/>
        </authorList>
    </citation>
    <scope>NUCLEOTIDE SEQUENCE</scope>
    <source>
        <strain evidence="6">NSJ-12</strain>
    </source>
</reference>
<dbReference type="AlphaFoldDB" id="A0A926EFW1"/>
<dbReference type="GO" id="GO:0030246">
    <property type="term" value="F:carbohydrate binding"/>
    <property type="evidence" value="ECO:0007669"/>
    <property type="project" value="UniProtKB-ARBA"/>
</dbReference>
<keyword evidence="3" id="KW-0732">Signal</keyword>
<organism evidence="6 7">
    <name type="scientific">Zhenhengia yiwuensis</name>
    <dbReference type="NCBI Taxonomy" id="2763666"/>
    <lineage>
        <taxon>Bacteria</taxon>
        <taxon>Bacillati</taxon>
        <taxon>Bacillota</taxon>
        <taxon>Clostridia</taxon>
        <taxon>Lachnospirales</taxon>
        <taxon>Lachnospiraceae</taxon>
        <taxon>Zhenhengia</taxon>
    </lineage>
</organism>
<accession>A0A926EFW1</accession>
<dbReference type="InterPro" id="IPR025997">
    <property type="entry name" value="SBP_2_dom"/>
</dbReference>
<name>A0A926EFW1_9FIRM</name>
<keyword evidence="7" id="KW-1185">Reference proteome</keyword>
<dbReference type="Pfam" id="PF13407">
    <property type="entry name" value="Peripla_BP_4"/>
    <property type="match status" value="1"/>
</dbReference>
<dbReference type="PANTHER" id="PTHR46847">
    <property type="entry name" value="D-ALLOSE-BINDING PERIPLASMIC PROTEIN-RELATED"/>
    <property type="match status" value="1"/>
</dbReference>
<evidence type="ECO:0000259" key="5">
    <source>
        <dbReference type="Pfam" id="PF13407"/>
    </source>
</evidence>